<dbReference type="GO" id="GO:0005739">
    <property type="term" value="C:mitochondrion"/>
    <property type="evidence" value="ECO:0007669"/>
    <property type="project" value="TreeGrafter"/>
</dbReference>
<evidence type="ECO:0000313" key="4">
    <source>
        <dbReference type="EMBL" id="CAG6673433.1"/>
    </source>
</evidence>
<comment type="similarity">
    <text evidence="1">Belongs to the saccharopine dehydrogenase family.</text>
</comment>
<dbReference type="Gene3D" id="3.40.50.720">
    <property type="entry name" value="NAD(P)-binding Rossmann-like Domain"/>
    <property type="match status" value="1"/>
</dbReference>
<keyword evidence="2" id="KW-1133">Transmembrane helix</keyword>
<dbReference type="PANTHER" id="PTHR12286">
    <property type="entry name" value="SACCHAROPINE DEHYDROGENASE-LIKE OXIDOREDUCTASE"/>
    <property type="match status" value="1"/>
</dbReference>
<feature type="transmembrane region" description="Helical" evidence="2">
    <location>
        <begin position="278"/>
        <end position="297"/>
    </location>
</feature>
<dbReference type="EMBL" id="HBUF01231277">
    <property type="protein sequence ID" value="CAG6673433.1"/>
    <property type="molecule type" value="Transcribed_RNA"/>
</dbReference>
<dbReference type="FunFam" id="3.40.50.720:FF:000178">
    <property type="entry name" value="Saccharopine dehydrogenase-like oxidoreductase"/>
    <property type="match status" value="1"/>
</dbReference>
<name>A0A8D8SPF9_9HEMI</name>
<dbReference type="AlphaFoldDB" id="A0A8D8SPF9"/>
<feature type="domain" description="Saccharopine dehydrogenase NADP binding" evidence="3">
    <location>
        <begin position="7"/>
        <end position="141"/>
    </location>
</feature>
<dbReference type="GO" id="GO:0005811">
    <property type="term" value="C:lipid droplet"/>
    <property type="evidence" value="ECO:0007669"/>
    <property type="project" value="TreeGrafter"/>
</dbReference>
<evidence type="ECO:0000256" key="1">
    <source>
        <dbReference type="ARBA" id="ARBA00038048"/>
    </source>
</evidence>
<accession>A0A8D8SPF9</accession>
<dbReference type="InterPro" id="IPR005097">
    <property type="entry name" value="Sacchrp_dh_NADP-bd"/>
</dbReference>
<proteinExistence type="inferred from homology"/>
<keyword evidence="2" id="KW-0472">Membrane</keyword>
<dbReference type="GO" id="GO:0009247">
    <property type="term" value="P:glycolipid biosynthetic process"/>
    <property type="evidence" value="ECO:0007669"/>
    <property type="project" value="TreeGrafter"/>
</dbReference>
<dbReference type="InterPro" id="IPR036291">
    <property type="entry name" value="NAD(P)-bd_dom_sf"/>
</dbReference>
<reference evidence="4" key="1">
    <citation type="submission" date="2021-05" db="EMBL/GenBank/DDBJ databases">
        <authorList>
            <person name="Alioto T."/>
            <person name="Alioto T."/>
            <person name="Gomez Garrido J."/>
        </authorList>
    </citation>
    <scope>NUCLEOTIDE SEQUENCE</scope>
</reference>
<evidence type="ECO:0000259" key="3">
    <source>
        <dbReference type="Pfam" id="PF03435"/>
    </source>
</evidence>
<protein>
    <submittedName>
        <fullName evidence="4">Saccharopine dehydrogenase-like oxidoreductase</fullName>
    </submittedName>
</protein>
<sequence length="434" mass="47983">MTNRLNILIFGATGFTGKYAVIEMVKLSKEFDMTWGVAGRSMDKLKSLLEWATEKTGEHSVKEIPIIIADVKDEAALSAMAAKTQVLVNCCGPYRHFGAPVVKACVENKTHYVDVSGEPYFMEKMQLDNNQQAKDKGVYVVSACGLDSIPADLGIVHMKHIFNGQLNSVEAYLSTKAHKPRGKNEASIHYATWESAVYGLGFAADLTPLRQSLYSEKLPRFSPPLKARSVLHKNLDGQWCLPFPGADRSVVYRTQRHSYITNKERPVAMHAYIACDGLYAALVVMLTGAVFSLLAKFKFGRNLLLRYPRFFSGGFISHEGPSEDYMNQTEFFMKFIGQGWTQKLPTVDQEYTTAPDKTVVAQISAFNPGYGFTVTALLLSAITLLREPSTLPPSGGVYTPGAAFEHTSLFNQLTKHGMKFEVLSDSSLGSKSKL</sequence>
<dbReference type="PANTHER" id="PTHR12286:SF5">
    <property type="entry name" value="SACCHAROPINE DEHYDROGENASE-LIKE OXIDOREDUCTASE"/>
    <property type="match status" value="1"/>
</dbReference>
<dbReference type="InterPro" id="IPR051276">
    <property type="entry name" value="Saccharopine_DH-like_oxidrdct"/>
</dbReference>
<organism evidence="4">
    <name type="scientific">Cacopsylla melanoneura</name>
    <dbReference type="NCBI Taxonomy" id="428564"/>
    <lineage>
        <taxon>Eukaryota</taxon>
        <taxon>Metazoa</taxon>
        <taxon>Ecdysozoa</taxon>
        <taxon>Arthropoda</taxon>
        <taxon>Hexapoda</taxon>
        <taxon>Insecta</taxon>
        <taxon>Pterygota</taxon>
        <taxon>Neoptera</taxon>
        <taxon>Paraneoptera</taxon>
        <taxon>Hemiptera</taxon>
        <taxon>Sternorrhyncha</taxon>
        <taxon>Psylloidea</taxon>
        <taxon>Psyllidae</taxon>
        <taxon>Psyllinae</taxon>
        <taxon>Cacopsylla</taxon>
    </lineage>
</organism>
<keyword evidence="2" id="KW-0812">Transmembrane</keyword>
<evidence type="ECO:0000256" key="2">
    <source>
        <dbReference type="SAM" id="Phobius"/>
    </source>
</evidence>
<dbReference type="Pfam" id="PF03435">
    <property type="entry name" value="Sacchrp_dh_NADP"/>
    <property type="match status" value="1"/>
</dbReference>
<dbReference type="GO" id="GO:0005886">
    <property type="term" value="C:plasma membrane"/>
    <property type="evidence" value="ECO:0007669"/>
    <property type="project" value="TreeGrafter"/>
</dbReference>
<dbReference type="EMBL" id="HBUF01231278">
    <property type="protein sequence ID" value="CAG6673437.1"/>
    <property type="molecule type" value="Transcribed_RNA"/>
</dbReference>
<dbReference type="SUPFAM" id="SSF51735">
    <property type="entry name" value="NAD(P)-binding Rossmann-fold domains"/>
    <property type="match status" value="1"/>
</dbReference>